<keyword evidence="5 8" id="KW-0539">Nucleus</keyword>
<keyword evidence="3 8" id="KW-0698">rRNA processing</keyword>
<accession>A0A3M7R2N5</accession>
<dbReference type="GO" id="GO:0000454">
    <property type="term" value="P:snoRNA guided rRNA pseudouridine synthesis"/>
    <property type="evidence" value="ECO:0007669"/>
    <property type="project" value="TreeGrafter"/>
</dbReference>
<evidence type="ECO:0000256" key="2">
    <source>
        <dbReference type="ARBA" id="ARBA00022517"/>
    </source>
</evidence>
<dbReference type="InterPro" id="IPR038664">
    <property type="entry name" value="Gar1/Naf1_Cbf5-bd_sf"/>
</dbReference>
<dbReference type="STRING" id="10195.A0A3M7R2N5"/>
<protein>
    <recommendedName>
        <fullName evidence="8">H/ACA ribonucleoprotein complex subunit</fullName>
    </recommendedName>
</protein>
<keyword evidence="11" id="KW-1185">Reference proteome</keyword>
<gene>
    <name evidence="10" type="ORF">BpHYR1_042118</name>
</gene>
<evidence type="ECO:0000256" key="6">
    <source>
        <dbReference type="ARBA" id="ARBA00023274"/>
    </source>
</evidence>
<feature type="compositionally biased region" description="Gly residues" evidence="9">
    <location>
        <begin position="140"/>
        <end position="225"/>
    </location>
</feature>
<evidence type="ECO:0000256" key="8">
    <source>
        <dbReference type="RuleBase" id="RU364004"/>
    </source>
</evidence>
<evidence type="ECO:0000313" key="11">
    <source>
        <dbReference type="Proteomes" id="UP000276133"/>
    </source>
</evidence>
<comment type="similarity">
    <text evidence="7 8">Belongs to the GAR1 family.</text>
</comment>
<comment type="subunit">
    <text evidence="8">Component of the small nucleolar ribonucleoprotein particles containing H/ACA-type snoRNAs (H/ACA snoRNPs).</text>
</comment>
<evidence type="ECO:0000256" key="1">
    <source>
        <dbReference type="ARBA" id="ARBA00004604"/>
    </source>
</evidence>
<dbReference type="OrthoDB" id="2187159at2759"/>
<sequence>MGFPRGGGGRGGGRGGGFRGGRGGGGDRGFGRRFEDQGPPEQVVPGGELMHPCEDMIVLKSSNKDSVPFFNAPIYLENKQQIGKVDEIFGPIKDYYFSVKLTDNVKSASFKTNDQFFIDPAKLIPLQRFLPQPGGKVQKRGGGSFGGGRGGPRGGRGGGFGGRGGSFGGRGGGGGGFRGGSGGGFRGGNGGGFRGGNGGGFRGGNGGGGGFRGGRGGRGGFGGSY</sequence>
<dbReference type="PANTHER" id="PTHR23237">
    <property type="entry name" value="NUCLEOLAR PROTEIN FAMILY A MEMBER 1 SNORNP PROTEIN GAR1"/>
    <property type="match status" value="1"/>
</dbReference>
<dbReference type="InterPro" id="IPR007504">
    <property type="entry name" value="H/ACA_rnp_Gar1/Naf1"/>
</dbReference>
<feature type="region of interest" description="Disordered" evidence="9">
    <location>
        <begin position="1"/>
        <end position="48"/>
    </location>
</feature>
<reference evidence="10 11" key="1">
    <citation type="journal article" date="2018" name="Sci. Rep.">
        <title>Genomic signatures of local adaptation to the degree of environmental predictability in rotifers.</title>
        <authorList>
            <person name="Franch-Gras L."/>
            <person name="Hahn C."/>
            <person name="Garcia-Roger E.M."/>
            <person name="Carmona M.J."/>
            <person name="Serra M."/>
            <person name="Gomez A."/>
        </authorList>
    </citation>
    <scope>NUCLEOTIDE SEQUENCE [LARGE SCALE GENOMIC DNA]</scope>
    <source>
        <strain evidence="10">HYR1</strain>
    </source>
</reference>
<keyword evidence="4 8" id="KW-0694">RNA-binding</keyword>
<dbReference type="Proteomes" id="UP000276133">
    <property type="component" value="Unassembled WGS sequence"/>
</dbReference>
<organism evidence="10 11">
    <name type="scientific">Brachionus plicatilis</name>
    <name type="common">Marine rotifer</name>
    <name type="synonym">Brachionus muelleri</name>
    <dbReference type="NCBI Taxonomy" id="10195"/>
    <lineage>
        <taxon>Eukaryota</taxon>
        <taxon>Metazoa</taxon>
        <taxon>Spiralia</taxon>
        <taxon>Gnathifera</taxon>
        <taxon>Rotifera</taxon>
        <taxon>Eurotatoria</taxon>
        <taxon>Monogononta</taxon>
        <taxon>Pseudotrocha</taxon>
        <taxon>Ploima</taxon>
        <taxon>Brachionidae</taxon>
        <taxon>Brachionus</taxon>
    </lineage>
</organism>
<dbReference type="Gene3D" id="2.40.10.230">
    <property type="entry name" value="Probable tRNA pseudouridine synthase domain"/>
    <property type="match status" value="1"/>
</dbReference>
<evidence type="ECO:0000256" key="9">
    <source>
        <dbReference type="SAM" id="MobiDB-lite"/>
    </source>
</evidence>
<dbReference type="GO" id="GO:0034513">
    <property type="term" value="F:box H/ACA snoRNA binding"/>
    <property type="evidence" value="ECO:0007669"/>
    <property type="project" value="TreeGrafter"/>
</dbReference>
<comment type="caution">
    <text evidence="10">The sequence shown here is derived from an EMBL/GenBank/DDBJ whole genome shotgun (WGS) entry which is preliminary data.</text>
</comment>
<evidence type="ECO:0000256" key="3">
    <source>
        <dbReference type="ARBA" id="ARBA00022552"/>
    </source>
</evidence>
<evidence type="ECO:0000256" key="5">
    <source>
        <dbReference type="ARBA" id="ARBA00023242"/>
    </source>
</evidence>
<dbReference type="SUPFAM" id="SSF50447">
    <property type="entry name" value="Translation proteins"/>
    <property type="match status" value="1"/>
</dbReference>
<proteinExistence type="inferred from homology"/>
<keyword evidence="6 8" id="KW-0687">Ribonucleoprotein</keyword>
<name>A0A3M7R2N5_BRAPC</name>
<evidence type="ECO:0000256" key="4">
    <source>
        <dbReference type="ARBA" id="ARBA00022884"/>
    </source>
</evidence>
<dbReference type="PANTHER" id="PTHR23237:SF6">
    <property type="entry name" value="H_ACA RIBONUCLEOPROTEIN COMPLEX SUBUNIT 1"/>
    <property type="match status" value="1"/>
</dbReference>
<dbReference type="AlphaFoldDB" id="A0A3M7R2N5"/>
<dbReference type="Pfam" id="PF04410">
    <property type="entry name" value="Gar1"/>
    <property type="match status" value="1"/>
</dbReference>
<keyword evidence="2 8" id="KW-0690">Ribosome biogenesis</keyword>
<evidence type="ECO:0000313" key="10">
    <source>
        <dbReference type="EMBL" id="RNA17729.1"/>
    </source>
</evidence>
<comment type="function">
    <text evidence="8">Required for ribosome biogenesis. Part of a complex which catalyzes pseudouridylation of rRNA. This involves the isomerization of uridine such that the ribose is subsequently attached to C5, instead of the normal N1. Pseudouridine ("psi") residues may serve to stabilize the conformation of rRNAs.</text>
</comment>
<dbReference type="FunFam" id="2.40.10.230:FF:000001">
    <property type="entry name" value="H/ACA ribonucleoprotein complex subunit"/>
    <property type="match status" value="1"/>
</dbReference>
<feature type="region of interest" description="Disordered" evidence="9">
    <location>
        <begin position="133"/>
        <end position="225"/>
    </location>
</feature>
<dbReference type="InterPro" id="IPR009000">
    <property type="entry name" value="Transl_B-barrel_sf"/>
</dbReference>
<comment type="subcellular location">
    <subcellularLocation>
        <location evidence="1 8">Nucleus</location>
        <location evidence="1 8">Nucleolus</location>
    </subcellularLocation>
</comment>
<dbReference type="GO" id="GO:0031429">
    <property type="term" value="C:box H/ACA snoRNP complex"/>
    <property type="evidence" value="ECO:0007669"/>
    <property type="project" value="TreeGrafter"/>
</dbReference>
<dbReference type="EMBL" id="REGN01004385">
    <property type="protein sequence ID" value="RNA17729.1"/>
    <property type="molecule type" value="Genomic_DNA"/>
</dbReference>
<evidence type="ECO:0000256" key="7">
    <source>
        <dbReference type="ARBA" id="ARBA00038293"/>
    </source>
</evidence>
<feature type="compositionally biased region" description="Gly residues" evidence="9">
    <location>
        <begin position="1"/>
        <end position="28"/>
    </location>
</feature>